<feature type="region of interest" description="Disordered" evidence="1">
    <location>
        <begin position="108"/>
        <end position="133"/>
    </location>
</feature>
<dbReference type="Gene3D" id="2.40.160.100">
    <property type="match status" value="1"/>
</dbReference>
<feature type="compositionally biased region" description="Acidic residues" evidence="1">
    <location>
        <begin position="246"/>
        <end position="258"/>
    </location>
</feature>
<evidence type="ECO:0000313" key="3">
    <source>
        <dbReference type="EMBL" id="AJE22531.1"/>
    </source>
</evidence>
<sequence>MASPDAAASHANRTGSTMRRKQSISAGLGLGATLLCSPLLAGPVGPDRNYGMEVKITAQSEDDRDLDTRNGGDAEGVALDLRPWVYGQRGNWGAMVMLQAVAGTDIIETDPTDPNLDDEDGTASGFNRDSSRDPDKSYLALREFWIDYAGLTDYPGEHLRLGRQRVRSPTNEGTWWDIHIESLNWTMDTSLLRAQLGVAERFDEYRTDLDNVSAEDKDRTHAFGGLDYQWRPGHWAGFKVHHSSDDGDLPDSQQDAEEDKQSKAYTGDLTWLGVHLDGDFFNHRSTMPLNYWAEFTWLTGEMDKRHFASDGSPDHYKDMDVDAWAVDLGLRWSLNDRWKLGAAYARGSGGEGDDESEQFIQTGMHSNRSSFTGLQTRTHRFGEAFRGELTNMQVGTLFTSWKPNPDFETSLIYHRFWRVDDDEELGQNGISPFDDNDKDALKAGEKDLGQEVDLVITRYFNQGMLPAGWGGELDEESALIRLRSGLFFPGSAYASKSDTKMHRVFVDLIWRF</sequence>
<dbReference type="InterPro" id="IPR025388">
    <property type="entry name" value="Alginate_export_dom"/>
</dbReference>
<evidence type="ECO:0000259" key="2">
    <source>
        <dbReference type="Pfam" id="PF13372"/>
    </source>
</evidence>
<dbReference type="Proteomes" id="UP000068210">
    <property type="component" value="Chromosome"/>
</dbReference>
<reference evidence="3 4" key="1">
    <citation type="journal article" date="2015" name="PLoS ONE">
        <title>Azotobacter Genomes: The Genome of Azotobacter chroococcum NCIMB 8003 (ATCC 4412).</title>
        <authorList>
            <person name="Robson R.L."/>
            <person name="Jones R."/>
            <person name="Robson R.M."/>
            <person name="Schwartz A."/>
            <person name="Richardson T.H."/>
        </authorList>
    </citation>
    <scope>NUCLEOTIDE SEQUENCE [LARGE SCALE GENOMIC DNA]</scope>
    <source>
        <strain evidence="3 4">NCIMB 8003</strain>
    </source>
</reference>
<dbReference type="Pfam" id="PF13372">
    <property type="entry name" value="Alginate_exp"/>
    <property type="match status" value="1"/>
</dbReference>
<dbReference type="AlphaFoldDB" id="A0A0C4WPG9"/>
<dbReference type="HOGENOM" id="CLU_564755_0_0_6"/>
<name>A0A0C4WPG9_9GAMM</name>
<keyword evidence="4" id="KW-1185">Reference proteome</keyword>
<feature type="region of interest" description="Disordered" evidence="1">
    <location>
        <begin position="242"/>
        <end position="261"/>
    </location>
</feature>
<feature type="region of interest" description="Disordered" evidence="1">
    <location>
        <begin position="1"/>
        <end position="22"/>
    </location>
</feature>
<dbReference type="SUPFAM" id="SSF56935">
    <property type="entry name" value="Porins"/>
    <property type="match status" value="1"/>
</dbReference>
<proteinExistence type="predicted"/>
<evidence type="ECO:0000256" key="1">
    <source>
        <dbReference type="SAM" id="MobiDB-lite"/>
    </source>
</evidence>
<dbReference type="STRING" id="1328314.Achr_31220"/>
<dbReference type="EMBL" id="CP010415">
    <property type="protein sequence ID" value="AJE22531.1"/>
    <property type="molecule type" value="Genomic_DNA"/>
</dbReference>
<evidence type="ECO:0000313" key="4">
    <source>
        <dbReference type="Proteomes" id="UP000068210"/>
    </source>
</evidence>
<gene>
    <name evidence="3" type="primary">algJ</name>
    <name evidence="3" type="ORF">Achr_31220</name>
</gene>
<dbReference type="InterPro" id="IPR053728">
    <property type="entry name" value="Alginate_Permeability_Chnl"/>
</dbReference>
<accession>A0A0C4WPG9</accession>
<feature type="domain" description="Alginate export" evidence="2">
    <location>
        <begin position="49"/>
        <end position="507"/>
    </location>
</feature>
<protein>
    <submittedName>
        <fullName evidence="3">Alginate biosynthesis outer membrane protein AlgJ</fullName>
    </submittedName>
</protein>
<feature type="compositionally biased region" description="Acidic residues" evidence="1">
    <location>
        <begin position="108"/>
        <end position="121"/>
    </location>
</feature>
<organism evidence="3 4">
    <name type="scientific">Azotobacter chroococcum NCIMB 8003</name>
    <dbReference type="NCBI Taxonomy" id="1328314"/>
    <lineage>
        <taxon>Bacteria</taxon>
        <taxon>Pseudomonadati</taxon>
        <taxon>Pseudomonadota</taxon>
        <taxon>Gammaproteobacteria</taxon>
        <taxon>Pseudomonadales</taxon>
        <taxon>Pseudomonadaceae</taxon>
        <taxon>Azotobacter</taxon>
    </lineage>
</organism>
<dbReference type="KEGG" id="acx:Achr_31220"/>